<gene>
    <name evidence="1" type="ORF">GWK08_08630</name>
</gene>
<reference evidence="1 2" key="1">
    <citation type="submission" date="2020-01" db="EMBL/GenBank/DDBJ databases">
        <title>Leptobacterium flavescens.</title>
        <authorList>
            <person name="Wang G."/>
        </authorList>
    </citation>
    <scope>NUCLEOTIDE SEQUENCE [LARGE SCALE GENOMIC DNA]</scope>
    <source>
        <strain evidence="1 2">KCTC 22160</strain>
    </source>
</reference>
<keyword evidence="2" id="KW-1185">Reference proteome</keyword>
<evidence type="ECO:0000313" key="1">
    <source>
        <dbReference type="EMBL" id="NER13499.1"/>
    </source>
</evidence>
<protein>
    <submittedName>
        <fullName evidence="1">Uncharacterized protein</fullName>
    </submittedName>
</protein>
<name>A0A6P0UNR5_9FLAO</name>
<sequence length="182" mass="21264">MNKNYWKNAYKDFWEVAASKEKKIKNIIESETGFEVIEIGLGAGSTAFIEGNAKDNKLEKGDADLYVKEKECYIEVTGPNIKMDFDKPLWVRPDKLRNAYKKHKRGEGKLHVIVHVLIQKNNETVIRVIILDDLFFDHIINKKSFELVNPIIRGKKEEYYELPPEHETIISLKDFIKKLKEL</sequence>
<proteinExistence type="predicted"/>
<dbReference type="Proteomes" id="UP000468581">
    <property type="component" value="Unassembled WGS sequence"/>
</dbReference>
<comment type="caution">
    <text evidence="1">The sequence shown here is derived from an EMBL/GenBank/DDBJ whole genome shotgun (WGS) entry which is preliminary data.</text>
</comment>
<evidence type="ECO:0000313" key="2">
    <source>
        <dbReference type="Proteomes" id="UP000468581"/>
    </source>
</evidence>
<dbReference type="EMBL" id="JAABOO010000002">
    <property type="protein sequence ID" value="NER13499.1"/>
    <property type="molecule type" value="Genomic_DNA"/>
</dbReference>
<accession>A0A6P0UNR5</accession>
<dbReference type="AlphaFoldDB" id="A0A6P0UNR5"/>
<dbReference type="RefSeq" id="WP_163606536.1">
    <property type="nucleotide sequence ID" value="NZ_JAABOO010000002.1"/>
</dbReference>
<organism evidence="1 2">
    <name type="scientific">Leptobacterium flavescens</name>
    <dbReference type="NCBI Taxonomy" id="472055"/>
    <lineage>
        <taxon>Bacteria</taxon>
        <taxon>Pseudomonadati</taxon>
        <taxon>Bacteroidota</taxon>
        <taxon>Flavobacteriia</taxon>
        <taxon>Flavobacteriales</taxon>
        <taxon>Flavobacteriaceae</taxon>
        <taxon>Leptobacterium</taxon>
    </lineage>
</organism>